<sequence>MTGYKDMTSNFFILGNPRSGTTLLRLMLNNHPSITVPPEAGFMMWLAERYISENFLDDVVLDQFIRDLSKIRKLETWNLDMQQLQRFIKNSKKKNYQDVCWLVHQFYARTRSKGRSVLGDKNNFYIDYLPRIKDLFPKAGVIYIVRDGRDVACSYIDLATKKIDSIYAPRLPFEVSKIAKDWVSNNSLLIREMDENVALVKYEDLVTKPEQELMRLCCYLGLPYADQMLKYHIKNQVEQQEPSEFMQWKAKTLEAPDANNVGKYQSLLTPEQIKEFNSIAGPVLKYFGYKDCW</sequence>
<keyword evidence="1 2" id="KW-0808">Transferase</keyword>
<accession>A0A6P1E1N9</accession>
<dbReference type="SUPFAM" id="SSF52540">
    <property type="entry name" value="P-loop containing nucleoside triphosphate hydrolases"/>
    <property type="match status" value="1"/>
</dbReference>
<dbReference type="InterPro" id="IPR027417">
    <property type="entry name" value="P-loop_NTPase"/>
</dbReference>
<comment type="caution">
    <text evidence="2">The sequence shown here is derived from an EMBL/GenBank/DDBJ whole genome shotgun (WGS) entry which is preliminary data.</text>
</comment>
<dbReference type="Proteomes" id="UP000471640">
    <property type="component" value="Unassembled WGS sequence"/>
</dbReference>
<proteinExistence type="predicted"/>
<dbReference type="RefSeq" id="WP_164656664.1">
    <property type="nucleotide sequence ID" value="NZ_JAAIJR010000172.1"/>
</dbReference>
<evidence type="ECO:0000313" key="2">
    <source>
        <dbReference type="EMBL" id="NEX23241.1"/>
    </source>
</evidence>
<reference evidence="3" key="1">
    <citation type="journal article" date="2020" name="Microbiol. Resour. Announc.">
        <title>Draft Genome Sequences of Thiorhodococcus mannitoliphagus and Thiorhodococcus minor, Purple Sulfur Photosynthetic Bacteria in the Gammaproteobacterial Family Chromatiaceae.</title>
        <authorList>
            <person name="Aviles F.A."/>
            <person name="Meyer T.E."/>
            <person name="Kyndt J.A."/>
        </authorList>
    </citation>
    <scope>NUCLEOTIDE SEQUENCE [LARGE SCALE GENOMIC DNA]</scope>
    <source>
        <strain evidence="3">DSM 18266</strain>
    </source>
</reference>
<dbReference type="GO" id="GO:0008476">
    <property type="term" value="F:protein-tyrosine sulfotransferase activity"/>
    <property type="evidence" value="ECO:0007669"/>
    <property type="project" value="InterPro"/>
</dbReference>
<evidence type="ECO:0000256" key="1">
    <source>
        <dbReference type="ARBA" id="ARBA00022679"/>
    </source>
</evidence>
<dbReference type="Gene3D" id="3.40.50.300">
    <property type="entry name" value="P-loop containing nucleotide triphosphate hydrolases"/>
    <property type="match status" value="1"/>
</dbReference>
<keyword evidence="3" id="KW-1185">Reference proteome</keyword>
<name>A0A6P1E1N9_9GAMM</name>
<dbReference type="PANTHER" id="PTHR12788:SF10">
    <property type="entry name" value="PROTEIN-TYROSINE SULFOTRANSFERASE"/>
    <property type="match status" value="1"/>
</dbReference>
<dbReference type="InterPro" id="IPR026634">
    <property type="entry name" value="TPST-like"/>
</dbReference>
<dbReference type="AlphaFoldDB" id="A0A6P1E1N9"/>
<gene>
    <name evidence="2" type="ORF">G3480_23575</name>
</gene>
<dbReference type="EMBL" id="JAAIJR010000172">
    <property type="protein sequence ID" value="NEX23241.1"/>
    <property type="molecule type" value="Genomic_DNA"/>
</dbReference>
<reference evidence="2 3" key="2">
    <citation type="submission" date="2020-02" db="EMBL/GenBank/DDBJ databases">
        <title>Genome sequences of Thiorhodococcus mannitoliphagus and Thiorhodococcus minor, purple sulfur photosynthetic bacteria in the gammaproteobacterial family, Chromatiaceae.</title>
        <authorList>
            <person name="Aviles F.A."/>
            <person name="Meyer T.E."/>
            <person name="Kyndt J.A."/>
        </authorList>
    </citation>
    <scope>NUCLEOTIDE SEQUENCE [LARGE SCALE GENOMIC DNA]</scope>
    <source>
        <strain evidence="2 3">DSM 18266</strain>
    </source>
</reference>
<protein>
    <submittedName>
        <fullName evidence="2">Sulfotransferase</fullName>
    </submittedName>
</protein>
<dbReference type="Pfam" id="PF13469">
    <property type="entry name" value="Sulfotransfer_3"/>
    <property type="match status" value="1"/>
</dbReference>
<evidence type="ECO:0000313" key="3">
    <source>
        <dbReference type="Proteomes" id="UP000471640"/>
    </source>
</evidence>
<dbReference type="PANTHER" id="PTHR12788">
    <property type="entry name" value="PROTEIN-TYROSINE SULFOTRANSFERASE 2"/>
    <property type="match status" value="1"/>
</dbReference>
<organism evidence="2 3">
    <name type="scientific">Thiorhodococcus mannitoliphagus</name>
    <dbReference type="NCBI Taxonomy" id="329406"/>
    <lineage>
        <taxon>Bacteria</taxon>
        <taxon>Pseudomonadati</taxon>
        <taxon>Pseudomonadota</taxon>
        <taxon>Gammaproteobacteria</taxon>
        <taxon>Chromatiales</taxon>
        <taxon>Chromatiaceae</taxon>
        <taxon>Thiorhodococcus</taxon>
    </lineage>
</organism>